<evidence type="ECO:0000313" key="3">
    <source>
        <dbReference type="EMBL" id="KAF0698913.1"/>
    </source>
</evidence>
<dbReference type="InterPro" id="IPR001245">
    <property type="entry name" value="Ser-Thr/Tyr_kinase_cat_dom"/>
</dbReference>
<dbReference type="CDD" id="cd13999">
    <property type="entry name" value="STKc_MAP3K-like"/>
    <property type="match status" value="1"/>
</dbReference>
<proteinExistence type="predicted"/>
<evidence type="ECO:0000313" key="5">
    <source>
        <dbReference type="Proteomes" id="UP000332933"/>
    </source>
</evidence>
<dbReference type="InterPro" id="IPR008271">
    <property type="entry name" value="Ser/Thr_kinase_AS"/>
</dbReference>
<keyword evidence="5" id="KW-1185">Reference proteome</keyword>
<evidence type="ECO:0000313" key="4">
    <source>
        <dbReference type="EMBL" id="VFT87351.1"/>
    </source>
</evidence>
<dbReference type="EMBL" id="VJMH01005211">
    <property type="protein sequence ID" value="KAF0698913.1"/>
    <property type="molecule type" value="Genomic_DNA"/>
</dbReference>
<dbReference type="GO" id="GO:0004674">
    <property type="term" value="F:protein serine/threonine kinase activity"/>
    <property type="evidence" value="ECO:0007669"/>
    <property type="project" value="TreeGrafter"/>
</dbReference>
<dbReference type="Pfam" id="PF07714">
    <property type="entry name" value="PK_Tyr_Ser-Thr"/>
    <property type="match status" value="1"/>
</dbReference>
<reference evidence="3" key="2">
    <citation type="submission" date="2019-06" db="EMBL/GenBank/DDBJ databases">
        <title>Genomics analysis of Aphanomyces spp. identifies a new class of oomycete effector associated with host adaptation.</title>
        <authorList>
            <person name="Gaulin E."/>
        </authorList>
    </citation>
    <scope>NUCLEOTIDE SEQUENCE</scope>
    <source>
        <strain evidence="3">CBS 578.67</strain>
    </source>
</reference>
<dbReference type="SUPFAM" id="SSF56112">
    <property type="entry name" value="Protein kinase-like (PK-like)"/>
    <property type="match status" value="1"/>
</dbReference>
<dbReference type="AlphaFoldDB" id="A0A485KQZ2"/>
<dbReference type="Proteomes" id="UP000332933">
    <property type="component" value="Unassembled WGS sequence"/>
</dbReference>
<dbReference type="PANTHER" id="PTHR44329:SF214">
    <property type="entry name" value="PROTEIN KINASE DOMAIN-CONTAINING PROTEIN"/>
    <property type="match status" value="1"/>
</dbReference>
<name>A0A485KQZ2_9STRA</name>
<evidence type="ECO:0000256" key="1">
    <source>
        <dbReference type="SAM" id="Phobius"/>
    </source>
</evidence>
<dbReference type="InterPro" id="IPR051681">
    <property type="entry name" value="Ser/Thr_Kinases-Pseudokinases"/>
</dbReference>
<sequence>MTLVDDFACIPGSDGRVGWVRLNTSNANTVVCLGSSQPTAGAVSSECLFFPTTDACKANAIVIQTATDLAAKNGLPPVRYSFNPNCTSVYCTEAAAQLMKPAPLTCQTDSAKALLGWTCVSIDSETSTVIVRKNATSGAVVCLVAAADSHCTTFASFDQCTAGCPALAANASAATKLCPMQGDSLSCDSATTPLTNSPASTMPSATALPTNVATSNSLSSVTWALLGIVVLLLIGSLVFFVVYRRRRRRRRRRASSDGYPSSIVWLDKSTGQATANDSTADDFVGIKLDMGDLSLWRLDESQLRHLDVVASGAHGVVSVGQYKGQRVAIKKQLAAERTAENVQTFIDEIKLMAKLESPFIVQFIGVAWLRPREIELVVEYMEMGDLRQYLETTTPDHSFDWFPQKVQVALDIVDGLLYLHSMDIIHRDLKARNVLLHPTLRAKLTDFGIARELTDETMTQGVGTCRWTAPEVLEGNRYTVAADVYSFGMVLVELDTHVVPYMSMGEVSNFVLMERLREGTLAPEMLPSCPPALEQLARQCIAWDPTKRPSAIQVSTTLRTILKANGGHLARVK</sequence>
<evidence type="ECO:0000259" key="2">
    <source>
        <dbReference type="PROSITE" id="PS50011"/>
    </source>
</evidence>
<dbReference type="PRINTS" id="PR00109">
    <property type="entry name" value="TYRKINASE"/>
</dbReference>
<dbReference type="PROSITE" id="PS50011">
    <property type="entry name" value="PROTEIN_KINASE_DOM"/>
    <property type="match status" value="1"/>
</dbReference>
<keyword evidence="1" id="KW-1133">Transmembrane helix</keyword>
<gene>
    <name evidence="4" type="primary">Aste57867_10477</name>
    <name evidence="3" type="ORF">As57867_010437</name>
    <name evidence="4" type="ORF">ASTE57867_10477</name>
</gene>
<dbReference type="Gene3D" id="1.10.510.10">
    <property type="entry name" value="Transferase(Phosphotransferase) domain 1"/>
    <property type="match status" value="1"/>
</dbReference>
<protein>
    <submittedName>
        <fullName evidence="4">Aste57867_10477 protein</fullName>
    </submittedName>
</protein>
<keyword evidence="1" id="KW-0472">Membrane</keyword>
<accession>A0A485KQZ2</accession>
<dbReference type="InterPro" id="IPR000719">
    <property type="entry name" value="Prot_kinase_dom"/>
</dbReference>
<dbReference type="GO" id="GO:0005524">
    <property type="term" value="F:ATP binding"/>
    <property type="evidence" value="ECO:0007669"/>
    <property type="project" value="InterPro"/>
</dbReference>
<dbReference type="PANTHER" id="PTHR44329">
    <property type="entry name" value="SERINE/THREONINE-PROTEIN KINASE TNNI3K-RELATED"/>
    <property type="match status" value="1"/>
</dbReference>
<dbReference type="InterPro" id="IPR011009">
    <property type="entry name" value="Kinase-like_dom_sf"/>
</dbReference>
<keyword evidence="1" id="KW-0812">Transmembrane</keyword>
<dbReference type="OrthoDB" id="76147at2759"/>
<dbReference type="PROSITE" id="PS00108">
    <property type="entry name" value="PROTEIN_KINASE_ST"/>
    <property type="match status" value="1"/>
</dbReference>
<dbReference type="Gene3D" id="3.30.200.20">
    <property type="entry name" value="Phosphorylase Kinase, domain 1"/>
    <property type="match status" value="1"/>
</dbReference>
<dbReference type="EMBL" id="CAADRA010005232">
    <property type="protein sequence ID" value="VFT87351.1"/>
    <property type="molecule type" value="Genomic_DNA"/>
</dbReference>
<reference evidence="4 5" key="1">
    <citation type="submission" date="2019-03" db="EMBL/GenBank/DDBJ databases">
        <authorList>
            <person name="Gaulin E."/>
            <person name="Dumas B."/>
        </authorList>
    </citation>
    <scope>NUCLEOTIDE SEQUENCE [LARGE SCALE GENOMIC DNA]</scope>
    <source>
        <strain evidence="4">CBS 568.67</strain>
    </source>
</reference>
<feature type="domain" description="Protein kinase" evidence="2">
    <location>
        <begin position="303"/>
        <end position="562"/>
    </location>
</feature>
<dbReference type="SMART" id="SM00220">
    <property type="entry name" value="S_TKc"/>
    <property type="match status" value="1"/>
</dbReference>
<feature type="transmembrane region" description="Helical" evidence="1">
    <location>
        <begin position="221"/>
        <end position="243"/>
    </location>
</feature>
<organism evidence="4 5">
    <name type="scientific">Aphanomyces stellatus</name>
    <dbReference type="NCBI Taxonomy" id="120398"/>
    <lineage>
        <taxon>Eukaryota</taxon>
        <taxon>Sar</taxon>
        <taxon>Stramenopiles</taxon>
        <taxon>Oomycota</taxon>
        <taxon>Saprolegniomycetes</taxon>
        <taxon>Saprolegniales</taxon>
        <taxon>Verrucalvaceae</taxon>
        <taxon>Aphanomyces</taxon>
    </lineage>
</organism>